<evidence type="ECO:0000313" key="1">
    <source>
        <dbReference type="EMBL" id="KAI0516564.1"/>
    </source>
</evidence>
<evidence type="ECO:0000313" key="2">
    <source>
        <dbReference type="Proteomes" id="UP000829196"/>
    </source>
</evidence>
<proteinExistence type="predicted"/>
<organism evidence="1 2">
    <name type="scientific">Dendrobium nobile</name>
    <name type="common">Orchid</name>
    <dbReference type="NCBI Taxonomy" id="94219"/>
    <lineage>
        <taxon>Eukaryota</taxon>
        <taxon>Viridiplantae</taxon>
        <taxon>Streptophyta</taxon>
        <taxon>Embryophyta</taxon>
        <taxon>Tracheophyta</taxon>
        <taxon>Spermatophyta</taxon>
        <taxon>Magnoliopsida</taxon>
        <taxon>Liliopsida</taxon>
        <taxon>Asparagales</taxon>
        <taxon>Orchidaceae</taxon>
        <taxon>Epidendroideae</taxon>
        <taxon>Malaxideae</taxon>
        <taxon>Dendrobiinae</taxon>
        <taxon>Dendrobium</taxon>
    </lineage>
</organism>
<reference evidence="1" key="1">
    <citation type="journal article" date="2022" name="Front. Genet.">
        <title>Chromosome-Scale Assembly of the Dendrobium nobile Genome Provides Insights Into the Molecular Mechanism of the Biosynthesis of the Medicinal Active Ingredient of Dendrobium.</title>
        <authorList>
            <person name="Xu Q."/>
            <person name="Niu S.-C."/>
            <person name="Li K.-L."/>
            <person name="Zheng P.-J."/>
            <person name="Zhang X.-J."/>
            <person name="Jia Y."/>
            <person name="Liu Y."/>
            <person name="Niu Y.-X."/>
            <person name="Yu L.-H."/>
            <person name="Chen D.-F."/>
            <person name="Zhang G.-Q."/>
        </authorList>
    </citation>
    <scope>NUCLEOTIDE SEQUENCE</scope>
    <source>
        <tissue evidence="1">Leaf</tissue>
    </source>
</reference>
<sequence length="52" mass="5992">MFWGFSKILSKGHVKVRNISSFSHEWGMKLGAKFIAEIGQSLKIWRNNPSQN</sequence>
<dbReference type="AlphaFoldDB" id="A0A8T3BMB4"/>
<dbReference type="Proteomes" id="UP000829196">
    <property type="component" value="Unassembled WGS sequence"/>
</dbReference>
<comment type="caution">
    <text evidence="1">The sequence shown here is derived from an EMBL/GenBank/DDBJ whole genome shotgun (WGS) entry which is preliminary data.</text>
</comment>
<accession>A0A8T3BMB4</accession>
<keyword evidence="2" id="KW-1185">Reference proteome</keyword>
<name>A0A8T3BMB4_DENNO</name>
<gene>
    <name evidence="1" type="ORF">KFK09_009241</name>
</gene>
<dbReference type="EMBL" id="JAGYWB010000007">
    <property type="protein sequence ID" value="KAI0516564.1"/>
    <property type="molecule type" value="Genomic_DNA"/>
</dbReference>
<protein>
    <submittedName>
        <fullName evidence="1">Uncharacterized protein</fullName>
    </submittedName>
</protein>